<dbReference type="GO" id="GO:0043565">
    <property type="term" value="F:sequence-specific DNA binding"/>
    <property type="evidence" value="ECO:0007669"/>
    <property type="project" value="InterPro"/>
</dbReference>
<dbReference type="EMBL" id="QTJU01000010">
    <property type="protein sequence ID" value="RFM26258.1"/>
    <property type="molecule type" value="Genomic_DNA"/>
</dbReference>
<dbReference type="InterPro" id="IPR018060">
    <property type="entry name" value="HTH_AraC"/>
</dbReference>
<keyword evidence="3" id="KW-0804">Transcription</keyword>
<evidence type="ECO:0000256" key="1">
    <source>
        <dbReference type="ARBA" id="ARBA00023015"/>
    </source>
</evidence>
<dbReference type="Proteomes" id="UP000261284">
    <property type="component" value="Unassembled WGS sequence"/>
</dbReference>
<name>A0A3E1NEQ9_9BACT</name>
<gene>
    <name evidence="5" type="ORF">DXN05_20315</name>
</gene>
<dbReference type="SUPFAM" id="SSF46689">
    <property type="entry name" value="Homeodomain-like"/>
    <property type="match status" value="1"/>
</dbReference>
<keyword evidence="2" id="KW-0238">DNA-binding</keyword>
<dbReference type="SMART" id="SM00342">
    <property type="entry name" value="HTH_ARAC"/>
    <property type="match status" value="1"/>
</dbReference>
<dbReference type="PANTHER" id="PTHR43280:SF32">
    <property type="entry name" value="TRANSCRIPTIONAL REGULATORY PROTEIN"/>
    <property type="match status" value="1"/>
</dbReference>
<dbReference type="GO" id="GO:0003700">
    <property type="term" value="F:DNA-binding transcription factor activity"/>
    <property type="evidence" value="ECO:0007669"/>
    <property type="project" value="InterPro"/>
</dbReference>
<evidence type="ECO:0000313" key="5">
    <source>
        <dbReference type="EMBL" id="RFM26258.1"/>
    </source>
</evidence>
<evidence type="ECO:0000256" key="3">
    <source>
        <dbReference type="ARBA" id="ARBA00023163"/>
    </source>
</evidence>
<keyword evidence="1" id="KW-0805">Transcription regulation</keyword>
<evidence type="ECO:0000256" key="2">
    <source>
        <dbReference type="ARBA" id="ARBA00023125"/>
    </source>
</evidence>
<dbReference type="PROSITE" id="PS01124">
    <property type="entry name" value="HTH_ARAC_FAMILY_2"/>
    <property type="match status" value="1"/>
</dbReference>
<evidence type="ECO:0000313" key="6">
    <source>
        <dbReference type="Proteomes" id="UP000261284"/>
    </source>
</evidence>
<dbReference type="InterPro" id="IPR020449">
    <property type="entry name" value="Tscrpt_reg_AraC-type_HTH"/>
</dbReference>
<dbReference type="AlphaFoldDB" id="A0A3E1NEQ9"/>
<dbReference type="OrthoDB" id="9816214at2"/>
<protein>
    <submittedName>
        <fullName evidence="5">AraC family transcriptional regulator</fullName>
    </submittedName>
</protein>
<feature type="domain" description="HTH araC/xylS-type" evidence="4">
    <location>
        <begin position="194"/>
        <end position="299"/>
    </location>
</feature>
<dbReference type="RefSeq" id="WP_116849130.1">
    <property type="nucleotide sequence ID" value="NZ_QTJU01000010.1"/>
</dbReference>
<proteinExistence type="predicted"/>
<organism evidence="5 6">
    <name type="scientific">Deminuibacter soli</name>
    <dbReference type="NCBI Taxonomy" id="2291815"/>
    <lineage>
        <taxon>Bacteria</taxon>
        <taxon>Pseudomonadati</taxon>
        <taxon>Bacteroidota</taxon>
        <taxon>Chitinophagia</taxon>
        <taxon>Chitinophagales</taxon>
        <taxon>Chitinophagaceae</taxon>
        <taxon>Deminuibacter</taxon>
    </lineage>
</organism>
<comment type="caution">
    <text evidence="5">The sequence shown here is derived from an EMBL/GenBank/DDBJ whole genome shotgun (WGS) entry which is preliminary data.</text>
</comment>
<reference evidence="5 6" key="1">
    <citation type="submission" date="2018-08" db="EMBL/GenBank/DDBJ databases">
        <title>Chitinophagaceae sp. K23C18032701, a novel bacterium isolated from forest soil.</title>
        <authorList>
            <person name="Wang C."/>
        </authorList>
    </citation>
    <scope>NUCLEOTIDE SEQUENCE [LARGE SCALE GENOMIC DNA]</scope>
    <source>
        <strain evidence="5 6">K23C18032701</strain>
    </source>
</reference>
<dbReference type="PRINTS" id="PR00032">
    <property type="entry name" value="HTHARAC"/>
</dbReference>
<evidence type="ECO:0000259" key="4">
    <source>
        <dbReference type="PROSITE" id="PS01124"/>
    </source>
</evidence>
<dbReference type="InterPro" id="IPR009057">
    <property type="entry name" value="Homeodomain-like_sf"/>
</dbReference>
<keyword evidence="6" id="KW-1185">Reference proteome</keyword>
<dbReference type="PANTHER" id="PTHR43280">
    <property type="entry name" value="ARAC-FAMILY TRANSCRIPTIONAL REGULATOR"/>
    <property type="match status" value="1"/>
</dbReference>
<sequence>MENKLIQISSINQLHRYYDCGKPQHPLVSVIDLSTIRHNLFAENVSLRMSLYIISCKRFTGKLHYGRQQYDFEEGSLLFTAPGQVISSDPEVQLEEGWALFFHPDLINATTLGQTIHRYSFFLYDTSEALHVSDEEKQLLQDCVNKIKREYTQNIDKHTQGLVVSNIELLLNYCNRFYDRQFLTRAKSGNDIVQRFERLLHACFAQDTLIATGLPDVKYFASQLNISPKYLSDLLSRYTGKTTQEHLHLQLTEKAKSLLWGTNQSISEIAYGLGFEHPSHFTKMFKTKTGLSPREYRNGNRTN</sequence>
<accession>A0A3E1NEQ9</accession>
<dbReference type="Gene3D" id="1.10.10.60">
    <property type="entry name" value="Homeodomain-like"/>
    <property type="match status" value="2"/>
</dbReference>
<dbReference type="Pfam" id="PF12833">
    <property type="entry name" value="HTH_18"/>
    <property type="match status" value="1"/>
</dbReference>